<dbReference type="SUPFAM" id="SSF52413">
    <property type="entry name" value="UDP-glucose/GDP-mannose dehydrogenase C-terminal domain"/>
    <property type="match status" value="1"/>
</dbReference>
<feature type="binding site" evidence="10">
    <location>
        <position position="31"/>
    </location>
    <ligand>
        <name>NAD(+)</name>
        <dbReference type="ChEBI" id="CHEBI:57540"/>
    </ligand>
</feature>
<feature type="binding site" evidence="9">
    <location>
        <begin position="153"/>
        <end position="156"/>
    </location>
    <ligand>
        <name>substrate</name>
    </ligand>
</feature>
<gene>
    <name evidence="12" type="ORF">KJ970_02110</name>
</gene>
<keyword evidence="4 7" id="KW-0560">Oxidoreductase</keyword>
<dbReference type="PROSITE" id="PS51257">
    <property type="entry name" value="PROKAR_LIPOPROTEIN"/>
    <property type="match status" value="1"/>
</dbReference>
<feature type="binding site" evidence="10">
    <location>
        <position position="122"/>
    </location>
    <ligand>
        <name>NAD(+)</name>
        <dbReference type="ChEBI" id="CHEBI:57540"/>
    </ligand>
</feature>
<feature type="binding site" evidence="10">
    <location>
        <position position="87"/>
    </location>
    <ligand>
        <name>NAD(+)</name>
        <dbReference type="ChEBI" id="CHEBI:57540"/>
    </ligand>
</feature>
<reference evidence="12" key="1">
    <citation type="submission" date="2021-05" db="EMBL/GenBank/DDBJ databases">
        <title>Energy efficiency and biological interactions define the core microbiome of deep oligotrophic groundwater.</title>
        <authorList>
            <person name="Mehrshad M."/>
            <person name="Lopez-Fernandez M."/>
            <person name="Bell E."/>
            <person name="Bernier-Latmani R."/>
            <person name="Bertilsson S."/>
            <person name="Dopson M."/>
        </authorList>
    </citation>
    <scope>NUCLEOTIDE SEQUENCE</scope>
    <source>
        <strain evidence="12">Modern_marine.mb.64</strain>
    </source>
</reference>
<dbReference type="GO" id="GO:0051287">
    <property type="term" value="F:NAD binding"/>
    <property type="evidence" value="ECO:0007669"/>
    <property type="project" value="InterPro"/>
</dbReference>
<feature type="domain" description="UDP-glucose/GDP-mannose dehydrogenase C-terminal" evidence="11">
    <location>
        <begin position="317"/>
        <end position="418"/>
    </location>
</feature>
<dbReference type="SUPFAM" id="SSF48179">
    <property type="entry name" value="6-phosphogluconate dehydrogenase C-terminal domain-like"/>
    <property type="match status" value="1"/>
</dbReference>
<dbReference type="InterPro" id="IPR036220">
    <property type="entry name" value="UDP-Glc/GDP-Man_DH_C_sf"/>
</dbReference>
<feature type="binding site" evidence="10">
    <location>
        <position position="267"/>
    </location>
    <ligand>
        <name>NAD(+)</name>
        <dbReference type="ChEBI" id="CHEBI:57540"/>
    </ligand>
</feature>
<evidence type="ECO:0000313" key="12">
    <source>
        <dbReference type="EMBL" id="MBU2689691.1"/>
    </source>
</evidence>
<dbReference type="GO" id="GO:0000271">
    <property type="term" value="P:polysaccharide biosynthetic process"/>
    <property type="evidence" value="ECO:0007669"/>
    <property type="project" value="InterPro"/>
</dbReference>
<feature type="binding site" evidence="9">
    <location>
        <position position="261"/>
    </location>
    <ligand>
        <name>substrate</name>
    </ligand>
</feature>
<name>A0A948RSB2_UNCEI</name>
<evidence type="ECO:0000256" key="4">
    <source>
        <dbReference type="ARBA" id="ARBA00023002"/>
    </source>
</evidence>
<dbReference type="SUPFAM" id="SSF51735">
    <property type="entry name" value="NAD(P)-binding Rossmann-fold domains"/>
    <property type="match status" value="1"/>
</dbReference>
<dbReference type="GO" id="GO:0003979">
    <property type="term" value="F:UDP-glucose 6-dehydrogenase activity"/>
    <property type="evidence" value="ECO:0007669"/>
    <property type="project" value="UniProtKB-EC"/>
</dbReference>
<dbReference type="AlphaFoldDB" id="A0A948RSB2"/>
<evidence type="ECO:0000256" key="10">
    <source>
        <dbReference type="PIRSR" id="PIRSR500134-3"/>
    </source>
</evidence>
<dbReference type="InterPro" id="IPR014026">
    <property type="entry name" value="UDP-Glc/GDP-Man_DH_dimer"/>
</dbReference>
<feature type="binding site" evidence="9">
    <location>
        <position position="208"/>
    </location>
    <ligand>
        <name>substrate</name>
    </ligand>
</feature>
<evidence type="ECO:0000256" key="9">
    <source>
        <dbReference type="PIRSR" id="PIRSR500134-2"/>
    </source>
</evidence>
<evidence type="ECO:0000256" key="7">
    <source>
        <dbReference type="PIRNR" id="PIRNR000124"/>
    </source>
</evidence>
<dbReference type="PIRSF" id="PIRSF000124">
    <property type="entry name" value="UDPglc_GDPman_dh"/>
    <property type="match status" value="1"/>
</dbReference>
<organism evidence="12 13">
    <name type="scientific">Eiseniibacteriota bacterium</name>
    <dbReference type="NCBI Taxonomy" id="2212470"/>
    <lineage>
        <taxon>Bacteria</taxon>
        <taxon>Candidatus Eiseniibacteriota</taxon>
    </lineage>
</organism>
<evidence type="ECO:0000256" key="2">
    <source>
        <dbReference type="ARBA" id="ARBA00006601"/>
    </source>
</evidence>
<evidence type="ECO:0000259" key="11">
    <source>
        <dbReference type="SMART" id="SM00984"/>
    </source>
</evidence>
<dbReference type="Pfam" id="PF03721">
    <property type="entry name" value="UDPG_MGDP_dh_N"/>
    <property type="match status" value="1"/>
</dbReference>
<accession>A0A948RSB2</accession>
<dbReference type="Pfam" id="PF03720">
    <property type="entry name" value="UDPG_MGDP_dh_C"/>
    <property type="match status" value="1"/>
</dbReference>
<feature type="binding site" evidence="10">
    <location>
        <position position="156"/>
    </location>
    <ligand>
        <name>NAD(+)</name>
        <dbReference type="ChEBI" id="CHEBI:57540"/>
    </ligand>
</feature>
<dbReference type="PANTHER" id="PTHR43750:SF3">
    <property type="entry name" value="UDP-GLUCOSE 6-DEHYDROGENASE TUAD"/>
    <property type="match status" value="1"/>
</dbReference>
<dbReference type="InterPro" id="IPR001732">
    <property type="entry name" value="UDP-Glc/GDP-Man_DH_N"/>
</dbReference>
<comment type="pathway">
    <text evidence="1">Nucleotide-sugar biosynthesis; UDP-alpha-D-glucuronate biosynthesis; UDP-alpha-D-glucuronate from UDP-alpha-D-glucose: step 1/1.</text>
</comment>
<feature type="binding site" evidence="9">
    <location>
        <begin position="253"/>
        <end position="257"/>
    </location>
    <ligand>
        <name>substrate</name>
    </ligand>
</feature>
<feature type="active site" description="Nucleophile" evidence="8">
    <location>
        <position position="264"/>
    </location>
</feature>
<dbReference type="NCBIfam" id="TIGR03026">
    <property type="entry name" value="NDP-sugDHase"/>
    <property type="match status" value="1"/>
</dbReference>
<proteinExistence type="inferred from homology"/>
<evidence type="ECO:0000256" key="5">
    <source>
        <dbReference type="ARBA" id="ARBA00023027"/>
    </source>
</evidence>
<dbReference type="Gene3D" id="1.20.5.100">
    <property type="entry name" value="Cytochrome c1, transmembrane anchor, C-terminal"/>
    <property type="match status" value="1"/>
</dbReference>
<dbReference type="InterPro" id="IPR036291">
    <property type="entry name" value="NAD(P)-bd_dom_sf"/>
</dbReference>
<feature type="binding site" evidence="10">
    <location>
        <position position="331"/>
    </location>
    <ligand>
        <name>NAD(+)</name>
        <dbReference type="ChEBI" id="CHEBI:57540"/>
    </ligand>
</feature>
<comment type="similarity">
    <text evidence="2 7">Belongs to the UDP-glucose/GDP-mannose dehydrogenase family.</text>
</comment>
<evidence type="ECO:0000313" key="13">
    <source>
        <dbReference type="Proteomes" id="UP000777784"/>
    </source>
</evidence>
<dbReference type="EC" id="1.1.1.22" evidence="3 7"/>
<comment type="caution">
    <text evidence="12">The sequence shown here is derived from an EMBL/GenBank/DDBJ whole genome shotgun (WGS) entry which is preliminary data.</text>
</comment>
<dbReference type="Pfam" id="PF00984">
    <property type="entry name" value="UDPG_MGDP_dh"/>
    <property type="match status" value="1"/>
</dbReference>
<dbReference type="InterPro" id="IPR017476">
    <property type="entry name" value="UDP-Glc/GDP-Man"/>
</dbReference>
<dbReference type="SMART" id="SM00984">
    <property type="entry name" value="UDPG_MGDP_dh_C"/>
    <property type="match status" value="1"/>
</dbReference>
<dbReference type="InterPro" id="IPR014027">
    <property type="entry name" value="UDP-Glc/GDP-Man_DH_C"/>
</dbReference>
<dbReference type="InterPro" id="IPR008927">
    <property type="entry name" value="6-PGluconate_DH-like_C_sf"/>
</dbReference>
<dbReference type="PIRSF" id="PIRSF500134">
    <property type="entry name" value="UDPglc_DH_bac"/>
    <property type="match status" value="1"/>
</dbReference>
<dbReference type="EMBL" id="JAHJDP010000012">
    <property type="protein sequence ID" value="MBU2689691.1"/>
    <property type="molecule type" value="Genomic_DNA"/>
</dbReference>
<comment type="catalytic activity">
    <reaction evidence="6 7">
        <text>UDP-alpha-D-glucose + 2 NAD(+) + H2O = UDP-alpha-D-glucuronate + 2 NADH + 3 H(+)</text>
        <dbReference type="Rhea" id="RHEA:23596"/>
        <dbReference type="ChEBI" id="CHEBI:15377"/>
        <dbReference type="ChEBI" id="CHEBI:15378"/>
        <dbReference type="ChEBI" id="CHEBI:57540"/>
        <dbReference type="ChEBI" id="CHEBI:57945"/>
        <dbReference type="ChEBI" id="CHEBI:58052"/>
        <dbReference type="ChEBI" id="CHEBI:58885"/>
        <dbReference type="EC" id="1.1.1.22"/>
    </reaction>
</comment>
<evidence type="ECO:0000256" key="6">
    <source>
        <dbReference type="ARBA" id="ARBA00047473"/>
    </source>
</evidence>
<protein>
    <recommendedName>
        <fullName evidence="3 7">UDP-glucose 6-dehydrogenase</fullName>
        <ecNumber evidence="3 7">1.1.1.22</ecNumber>
    </recommendedName>
</protein>
<keyword evidence="5 7" id="KW-0520">NAD</keyword>
<dbReference type="Gene3D" id="3.40.50.720">
    <property type="entry name" value="NAD(P)-binding Rossmann-like Domain"/>
    <property type="match status" value="2"/>
</dbReference>
<dbReference type="PANTHER" id="PTHR43750">
    <property type="entry name" value="UDP-GLUCOSE 6-DEHYDROGENASE TUAD"/>
    <property type="match status" value="1"/>
</dbReference>
<evidence type="ECO:0000256" key="1">
    <source>
        <dbReference type="ARBA" id="ARBA00004701"/>
    </source>
</evidence>
<dbReference type="InterPro" id="IPR028357">
    <property type="entry name" value="UDPglc_DH_bac"/>
</dbReference>
<evidence type="ECO:0000256" key="8">
    <source>
        <dbReference type="PIRSR" id="PIRSR500134-1"/>
    </source>
</evidence>
<feature type="binding site" evidence="10">
    <location>
        <position position="36"/>
    </location>
    <ligand>
        <name>NAD(+)</name>
        <dbReference type="ChEBI" id="CHEBI:57540"/>
    </ligand>
</feature>
<evidence type="ECO:0000256" key="3">
    <source>
        <dbReference type="ARBA" id="ARBA00012954"/>
    </source>
</evidence>
<sequence length="447" mass="49437">MERICVLGTGYVGLVTGACLADFGNTVICVDIDKKKVETLRKGQIPFYEFSLEELVRTNMKEGRLQFTSDLAGTIKKCRAIFIAVGTPSNARGEADLSQVFEAARTIAKNANGYKLVIQKSTVPVGTGAKVREIIATHLKKKVPFDVASNPEFLREGSAVRDFLWADRIVIGTWTKKAEKILSEIYRPLYLNETPMVKTSVETAELIKYASNAFLATKISFINEMSILCERAGADVKILSRAMGLDGRIGPKFLHPGPGYGGSCFPKDTRALAHFSKKLGYESKLVKATISVNQRQKKLMIEKISAAAGTVKGRNIGVLGLSFKPMTDDVRESVAMEIVKHLLKLGAHVRVFDPVAMPNAKKELKGARFCSDAYEVAKDAHVLVIATEWNEFRMLDLAKIRQLMKTPNLVDCRNIYNPSNMDSMGFNYVGVGRGEFLRQQKSAKKKL</sequence>
<feature type="binding site" evidence="9">
    <location>
        <position position="324"/>
    </location>
    <ligand>
        <name>substrate</name>
    </ligand>
</feature>
<dbReference type="Proteomes" id="UP000777784">
    <property type="component" value="Unassembled WGS sequence"/>
</dbReference>